<name>A0AAP0BLN5_9ASPA</name>
<organism evidence="2 3">
    <name type="scientific">Platanthera zijinensis</name>
    <dbReference type="NCBI Taxonomy" id="2320716"/>
    <lineage>
        <taxon>Eukaryota</taxon>
        <taxon>Viridiplantae</taxon>
        <taxon>Streptophyta</taxon>
        <taxon>Embryophyta</taxon>
        <taxon>Tracheophyta</taxon>
        <taxon>Spermatophyta</taxon>
        <taxon>Magnoliopsida</taxon>
        <taxon>Liliopsida</taxon>
        <taxon>Asparagales</taxon>
        <taxon>Orchidaceae</taxon>
        <taxon>Orchidoideae</taxon>
        <taxon>Orchideae</taxon>
        <taxon>Orchidinae</taxon>
        <taxon>Platanthera</taxon>
    </lineage>
</organism>
<dbReference type="EMBL" id="JBBWWQ010000007">
    <property type="protein sequence ID" value="KAK8942713.1"/>
    <property type="molecule type" value="Genomic_DNA"/>
</dbReference>
<feature type="signal peptide" evidence="1">
    <location>
        <begin position="1"/>
        <end position="21"/>
    </location>
</feature>
<keyword evidence="3" id="KW-1185">Reference proteome</keyword>
<dbReference type="Proteomes" id="UP001418222">
    <property type="component" value="Unassembled WGS sequence"/>
</dbReference>
<keyword evidence="1" id="KW-0732">Signal</keyword>
<accession>A0AAP0BLN5</accession>
<comment type="caution">
    <text evidence="2">The sequence shown here is derived from an EMBL/GenBank/DDBJ whole genome shotgun (WGS) entry which is preliminary data.</text>
</comment>
<evidence type="ECO:0000256" key="1">
    <source>
        <dbReference type="SAM" id="SignalP"/>
    </source>
</evidence>
<gene>
    <name evidence="2" type="ORF">KSP39_PZI009597</name>
</gene>
<evidence type="ECO:0000313" key="2">
    <source>
        <dbReference type="EMBL" id="KAK8942713.1"/>
    </source>
</evidence>
<protein>
    <recommendedName>
        <fullName evidence="4">Secreted protein</fullName>
    </recommendedName>
</protein>
<sequence length="278" mass="31052">MWSVVWTWLVLNQVQFSSVRGDHVVKRGLLLSPPSSAIVSLVPWLLAWGVRTGAVSAWSCGLSSLSTKMARWRALISSWVEWRLAKSAEPLQSACSLVAWAACSHGLCRQRWWPTRTAYAQHAGCSQKVIGRITSLSAESGKMRIGLELGRPAWQMPLSSFGGTASGSCRVCRLQWIGDGVHRDWRIEDSVLHMPLSSINPIHMLLAFFFSRTAFHHYKEVMACTRRILIPGNVHVDNSEKKSLELHFNYEEHSSDSTIDIDHATGLEKVDLLGDDDS</sequence>
<evidence type="ECO:0000313" key="3">
    <source>
        <dbReference type="Proteomes" id="UP001418222"/>
    </source>
</evidence>
<proteinExistence type="predicted"/>
<dbReference type="AlphaFoldDB" id="A0AAP0BLN5"/>
<feature type="chain" id="PRO_5042922126" description="Secreted protein" evidence="1">
    <location>
        <begin position="22"/>
        <end position="278"/>
    </location>
</feature>
<reference evidence="2 3" key="1">
    <citation type="journal article" date="2022" name="Nat. Plants">
        <title>Genomes of leafy and leafless Platanthera orchids illuminate the evolution of mycoheterotrophy.</title>
        <authorList>
            <person name="Li M.H."/>
            <person name="Liu K.W."/>
            <person name="Li Z."/>
            <person name="Lu H.C."/>
            <person name="Ye Q.L."/>
            <person name="Zhang D."/>
            <person name="Wang J.Y."/>
            <person name="Li Y.F."/>
            <person name="Zhong Z.M."/>
            <person name="Liu X."/>
            <person name="Yu X."/>
            <person name="Liu D.K."/>
            <person name="Tu X.D."/>
            <person name="Liu B."/>
            <person name="Hao Y."/>
            <person name="Liao X.Y."/>
            <person name="Jiang Y.T."/>
            <person name="Sun W.H."/>
            <person name="Chen J."/>
            <person name="Chen Y.Q."/>
            <person name="Ai Y."/>
            <person name="Zhai J.W."/>
            <person name="Wu S.S."/>
            <person name="Zhou Z."/>
            <person name="Hsiao Y.Y."/>
            <person name="Wu W.L."/>
            <person name="Chen Y.Y."/>
            <person name="Lin Y.F."/>
            <person name="Hsu J.L."/>
            <person name="Li C.Y."/>
            <person name="Wang Z.W."/>
            <person name="Zhao X."/>
            <person name="Zhong W.Y."/>
            <person name="Ma X.K."/>
            <person name="Ma L."/>
            <person name="Huang J."/>
            <person name="Chen G.Z."/>
            <person name="Huang M.Z."/>
            <person name="Huang L."/>
            <person name="Peng D.H."/>
            <person name="Luo Y.B."/>
            <person name="Zou S.Q."/>
            <person name="Chen S.P."/>
            <person name="Lan S."/>
            <person name="Tsai W.C."/>
            <person name="Van de Peer Y."/>
            <person name="Liu Z.J."/>
        </authorList>
    </citation>
    <scope>NUCLEOTIDE SEQUENCE [LARGE SCALE GENOMIC DNA]</scope>
    <source>
        <strain evidence="2">Lor287</strain>
    </source>
</reference>
<evidence type="ECO:0008006" key="4">
    <source>
        <dbReference type="Google" id="ProtNLM"/>
    </source>
</evidence>